<proteinExistence type="predicted"/>
<dbReference type="AlphaFoldDB" id="A0A7J9IET1"/>
<protein>
    <recommendedName>
        <fullName evidence="3">RNase H type-1 domain-containing protein</fullName>
    </recommendedName>
</protein>
<evidence type="ECO:0000313" key="1">
    <source>
        <dbReference type="EMBL" id="MBA0820388.1"/>
    </source>
</evidence>
<organism evidence="1 2">
    <name type="scientific">Gossypium harknessii</name>
    <dbReference type="NCBI Taxonomy" id="34285"/>
    <lineage>
        <taxon>Eukaryota</taxon>
        <taxon>Viridiplantae</taxon>
        <taxon>Streptophyta</taxon>
        <taxon>Embryophyta</taxon>
        <taxon>Tracheophyta</taxon>
        <taxon>Spermatophyta</taxon>
        <taxon>Magnoliopsida</taxon>
        <taxon>eudicotyledons</taxon>
        <taxon>Gunneridae</taxon>
        <taxon>Pentapetalae</taxon>
        <taxon>rosids</taxon>
        <taxon>malvids</taxon>
        <taxon>Malvales</taxon>
        <taxon>Malvaceae</taxon>
        <taxon>Malvoideae</taxon>
        <taxon>Gossypium</taxon>
    </lineage>
</organism>
<keyword evidence="2" id="KW-1185">Reference proteome</keyword>
<evidence type="ECO:0008006" key="3">
    <source>
        <dbReference type="Google" id="ProtNLM"/>
    </source>
</evidence>
<dbReference type="EMBL" id="JABFAD010334559">
    <property type="protein sequence ID" value="MBA0820388.1"/>
    <property type="molecule type" value="Genomic_DNA"/>
</dbReference>
<dbReference type="Proteomes" id="UP000593560">
    <property type="component" value="Unassembled WGS sequence"/>
</dbReference>
<sequence length="58" mass="6674">MEQWEIKHIPRGRNQVANKLAKMVSERNLALQVFAKILEEIASVVEIARVLNFPIMTV</sequence>
<reference evidence="1 2" key="1">
    <citation type="journal article" date="2019" name="Genome Biol. Evol.">
        <title>Insights into the evolution of the New World diploid cottons (Gossypium, subgenus Houzingenia) based on genome sequencing.</title>
        <authorList>
            <person name="Grover C.E."/>
            <person name="Arick M.A. 2nd"/>
            <person name="Thrash A."/>
            <person name="Conover J.L."/>
            <person name="Sanders W.S."/>
            <person name="Peterson D.G."/>
            <person name="Frelichowski J.E."/>
            <person name="Scheffler J.A."/>
            <person name="Scheffler B.E."/>
            <person name="Wendel J.F."/>
        </authorList>
    </citation>
    <scope>NUCLEOTIDE SEQUENCE [LARGE SCALE GENOMIC DNA]</scope>
    <source>
        <strain evidence="1">0</strain>
        <tissue evidence="1">Leaf</tissue>
    </source>
</reference>
<gene>
    <name evidence="1" type="ORF">Gohar_022190</name>
</gene>
<dbReference type="OrthoDB" id="1752183at2759"/>
<accession>A0A7J9IET1</accession>
<evidence type="ECO:0000313" key="2">
    <source>
        <dbReference type="Proteomes" id="UP000593560"/>
    </source>
</evidence>
<comment type="caution">
    <text evidence="1">The sequence shown here is derived from an EMBL/GenBank/DDBJ whole genome shotgun (WGS) entry which is preliminary data.</text>
</comment>
<name>A0A7J9IET1_9ROSI</name>